<evidence type="ECO:0000313" key="1">
    <source>
        <dbReference type="EMBL" id="MCT9001633.1"/>
    </source>
</evidence>
<proteinExistence type="predicted"/>
<dbReference type="RefSeq" id="WP_261606159.1">
    <property type="nucleotide sequence ID" value="NZ_JAODOR010000004.1"/>
</dbReference>
<protein>
    <submittedName>
        <fullName evidence="1">Uncharacterized protein</fullName>
    </submittedName>
</protein>
<organism evidence="1 2">
    <name type="scientific">Microbacterium memoriense</name>
    <dbReference type="NCBI Taxonomy" id="2978350"/>
    <lineage>
        <taxon>Bacteria</taxon>
        <taxon>Bacillati</taxon>
        <taxon>Actinomycetota</taxon>
        <taxon>Actinomycetes</taxon>
        <taxon>Micrococcales</taxon>
        <taxon>Microbacteriaceae</taxon>
        <taxon>Microbacterium</taxon>
    </lineage>
</organism>
<dbReference type="Proteomes" id="UP001300496">
    <property type="component" value="Unassembled WGS sequence"/>
</dbReference>
<dbReference type="EMBL" id="JAODOR010000004">
    <property type="protein sequence ID" value="MCT9001633.1"/>
    <property type="molecule type" value="Genomic_DNA"/>
</dbReference>
<evidence type="ECO:0000313" key="2">
    <source>
        <dbReference type="Proteomes" id="UP001300496"/>
    </source>
</evidence>
<reference evidence="1 2" key="1">
    <citation type="journal article" date="2024" name="Int. J. Syst. Evol. Microbiol.">
        <title>Microbacterium memoriense sp. nov., a member of the Actinomycetota from marine beach sediment of the north coast of Portugal.</title>
        <authorList>
            <person name="Santos J.D.N.D."/>
            <person name="Klimek D."/>
            <person name="Calusinska M."/>
            <person name="Lobo-da-Cunha A."/>
            <person name="Catita J."/>
            <person name="Goncalves H."/>
            <person name="Gonzalez I."/>
            <person name="Lage O.M."/>
        </authorList>
    </citation>
    <scope>NUCLEOTIDE SEQUENCE [LARGE SCALE GENOMIC DNA]</scope>
    <source>
        <strain evidence="1 2">PMIC_1C1B</strain>
    </source>
</reference>
<name>A0ABT2PCN8_9MICO</name>
<gene>
    <name evidence="1" type="ORF">N4R40_04540</name>
</gene>
<accession>A0ABT2PCN8</accession>
<keyword evidence="2" id="KW-1185">Reference proteome</keyword>
<comment type="caution">
    <text evidence="1">The sequence shown here is derived from an EMBL/GenBank/DDBJ whole genome shotgun (WGS) entry which is preliminary data.</text>
</comment>
<sequence>MAAAPSAGGVRAGGATVHWARPVVPRHPDALVDSVENVLSLVAHCLPFEEALTVWESALDKRLVTLPGLRGCPANE</sequence>